<keyword evidence="6" id="KW-1185">Reference proteome</keyword>
<sequence length="105" mass="11298">MSCCLAALGGHWLYSLPPCSSDFAFPLQGDSGGPLVCEDNSRWYVAGVTSWGTGCGQKNKPGVYTQVTELLSWIHSKMEMGSRGGWIQGPSGSRLSLNYIILIVL</sequence>
<dbReference type="AlphaFoldDB" id="A0A8C8S4Q8"/>
<dbReference type="InterPro" id="IPR050127">
    <property type="entry name" value="Serine_Proteases_S1"/>
</dbReference>
<feature type="domain" description="Peptidase S1" evidence="4">
    <location>
        <begin position="1"/>
        <end position="79"/>
    </location>
</feature>
<dbReference type="Proteomes" id="UP000694393">
    <property type="component" value="Unplaced"/>
</dbReference>
<evidence type="ECO:0000256" key="3">
    <source>
        <dbReference type="ARBA" id="ARBA00022825"/>
    </source>
</evidence>
<dbReference type="GO" id="GO:0005791">
    <property type="term" value="C:rough endoplasmic reticulum"/>
    <property type="evidence" value="ECO:0007669"/>
    <property type="project" value="TreeGrafter"/>
</dbReference>
<dbReference type="InterPro" id="IPR043504">
    <property type="entry name" value="Peptidase_S1_PA_chymotrypsin"/>
</dbReference>
<dbReference type="PROSITE" id="PS50240">
    <property type="entry name" value="TRYPSIN_DOM"/>
    <property type="match status" value="1"/>
</dbReference>
<protein>
    <recommendedName>
        <fullName evidence="4">Peptidase S1 domain-containing protein</fullName>
    </recommendedName>
</protein>
<keyword evidence="3" id="KW-0720">Serine protease</keyword>
<keyword evidence="2" id="KW-0378">Hydrolase</keyword>
<dbReference type="InterPro" id="IPR001254">
    <property type="entry name" value="Trypsin_dom"/>
</dbReference>
<evidence type="ECO:0000313" key="5">
    <source>
        <dbReference type="Ensembl" id="ENSPCEP00000014789.1"/>
    </source>
</evidence>
<dbReference type="Gene3D" id="2.40.10.10">
    <property type="entry name" value="Trypsin-like serine proteases"/>
    <property type="match status" value="1"/>
</dbReference>
<reference evidence="5" key="1">
    <citation type="submission" date="2025-08" db="UniProtKB">
        <authorList>
            <consortium name="Ensembl"/>
        </authorList>
    </citation>
    <scope>IDENTIFICATION</scope>
</reference>
<dbReference type="PANTHER" id="PTHR24264:SF46">
    <property type="entry name" value="COAGULATION FACTOR XII"/>
    <property type="match status" value="1"/>
</dbReference>
<evidence type="ECO:0000256" key="1">
    <source>
        <dbReference type="ARBA" id="ARBA00022670"/>
    </source>
</evidence>
<dbReference type="InterPro" id="IPR009003">
    <property type="entry name" value="Peptidase_S1_PA"/>
</dbReference>
<dbReference type="GO" id="GO:0005615">
    <property type="term" value="C:extracellular space"/>
    <property type="evidence" value="ECO:0007669"/>
    <property type="project" value="TreeGrafter"/>
</dbReference>
<dbReference type="PANTHER" id="PTHR24264">
    <property type="entry name" value="TRYPSIN-RELATED"/>
    <property type="match status" value="1"/>
</dbReference>
<name>A0A8C8S4Q8_9SAUR</name>
<dbReference type="Pfam" id="PF00089">
    <property type="entry name" value="Trypsin"/>
    <property type="match status" value="1"/>
</dbReference>
<organism evidence="5 6">
    <name type="scientific">Pelusios castaneus</name>
    <name type="common">West African mud turtle</name>
    <dbReference type="NCBI Taxonomy" id="367368"/>
    <lineage>
        <taxon>Eukaryota</taxon>
        <taxon>Metazoa</taxon>
        <taxon>Chordata</taxon>
        <taxon>Craniata</taxon>
        <taxon>Vertebrata</taxon>
        <taxon>Euteleostomi</taxon>
        <taxon>Archelosauria</taxon>
        <taxon>Testudinata</taxon>
        <taxon>Testudines</taxon>
        <taxon>Pleurodira</taxon>
        <taxon>Pelomedusidae</taxon>
        <taxon>Pelusios</taxon>
    </lineage>
</organism>
<keyword evidence="1" id="KW-0645">Protease</keyword>
<evidence type="ECO:0000313" key="6">
    <source>
        <dbReference type="Proteomes" id="UP000694393"/>
    </source>
</evidence>
<dbReference type="GO" id="GO:0031638">
    <property type="term" value="P:zymogen activation"/>
    <property type="evidence" value="ECO:0007669"/>
    <property type="project" value="TreeGrafter"/>
</dbReference>
<dbReference type="Ensembl" id="ENSPCET00000015319.1">
    <property type="protein sequence ID" value="ENSPCEP00000014789.1"/>
    <property type="gene ID" value="ENSPCEG00000011701.1"/>
</dbReference>
<evidence type="ECO:0000256" key="2">
    <source>
        <dbReference type="ARBA" id="ARBA00022801"/>
    </source>
</evidence>
<dbReference type="GO" id="GO:0004252">
    <property type="term" value="F:serine-type endopeptidase activity"/>
    <property type="evidence" value="ECO:0007669"/>
    <property type="project" value="InterPro"/>
</dbReference>
<dbReference type="SUPFAM" id="SSF50494">
    <property type="entry name" value="Trypsin-like serine proteases"/>
    <property type="match status" value="1"/>
</dbReference>
<accession>A0A8C8S4Q8</accession>
<dbReference type="GO" id="GO:0007596">
    <property type="term" value="P:blood coagulation"/>
    <property type="evidence" value="ECO:0007669"/>
    <property type="project" value="TreeGrafter"/>
</dbReference>
<evidence type="ECO:0000259" key="4">
    <source>
        <dbReference type="PROSITE" id="PS50240"/>
    </source>
</evidence>
<proteinExistence type="predicted"/>
<reference evidence="5" key="2">
    <citation type="submission" date="2025-09" db="UniProtKB">
        <authorList>
            <consortium name="Ensembl"/>
        </authorList>
    </citation>
    <scope>IDENTIFICATION</scope>
</reference>